<proteinExistence type="predicted"/>
<dbReference type="RefSeq" id="WP_394849299.1">
    <property type="nucleotide sequence ID" value="NZ_CP089982.1"/>
</dbReference>
<feature type="region of interest" description="Disordered" evidence="1">
    <location>
        <begin position="87"/>
        <end position="113"/>
    </location>
</feature>
<organism evidence="2 3">
    <name type="scientific">Pendulispora brunnea</name>
    <dbReference type="NCBI Taxonomy" id="2905690"/>
    <lineage>
        <taxon>Bacteria</taxon>
        <taxon>Pseudomonadati</taxon>
        <taxon>Myxococcota</taxon>
        <taxon>Myxococcia</taxon>
        <taxon>Myxococcales</taxon>
        <taxon>Sorangiineae</taxon>
        <taxon>Pendulisporaceae</taxon>
        <taxon>Pendulispora</taxon>
    </lineage>
</organism>
<evidence type="ECO:0000256" key="1">
    <source>
        <dbReference type="SAM" id="MobiDB-lite"/>
    </source>
</evidence>
<keyword evidence="3" id="KW-1185">Reference proteome</keyword>
<reference evidence="2 3" key="1">
    <citation type="submission" date="2021-12" db="EMBL/GenBank/DDBJ databases">
        <title>Discovery of the Pendulisporaceae a myxobacterial family with distinct sporulation behavior and unique specialized metabolism.</title>
        <authorList>
            <person name="Garcia R."/>
            <person name="Popoff A."/>
            <person name="Bader C.D."/>
            <person name="Loehr J."/>
            <person name="Walesch S."/>
            <person name="Walt C."/>
            <person name="Boldt J."/>
            <person name="Bunk B."/>
            <person name="Haeckl F.J.F.P.J."/>
            <person name="Gunesch A.P."/>
            <person name="Birkelbach J."/>
            <person name="Nuebel U."/>
            <person name="Pietschmann T."/>
            <person name="Bach T."/>
            <person name="Mueller R."/>
        </authorList>
    </citation>
    <scope>NUCLEOTIDE SEQUENCE [LARGE SCALE GENOMIC DNA]</scope>
    <source>
        <strain evidence="2 3">MSr12523</strain>
    </source>
</reference>
<evidence type="ECO:0000313" key="2">
    <source>
        <dbReference type="EMBL" id="WXA98686.1"/>
    </source>
</evidence>
<gene>
    <name evidence="2" type="ORF">LZC95_17865</name>
</gene>
<feature type="compositionally biased region" description="Basic residues" evidence="1">
    <location>
        <begin position="87"/>
        <end position="99"/>
    </location>
</feature>
<name>A0ABZ2KJ31_9BACT</name>
<sequence length="113" mass="12795">MPPRKPDTSRLTRAIHPMPAFVKALLVGRGLMDAYRSRPAYQQNDYIGWIMRAKLDATRQKRVTQMLDELDAGNKYMNMNWSGRVRASGRVHGSPRRPKAGVNMAWKGKRGAG</sequence>
<accession>A0ABZ2KJ31</accession>
<evidence type="ECO:0000313" key="3">
    <source>
        <dbReference type="Proteomes" id="UP001379533"/>
    </source>
</evidence>
<protein>
    <submittedName>
        <fullName evidence="2">YdeI/OmpD-associated family protein</fullName>
    </submittedName>
</protein>
<dbReference type="Pfam" id="PF13376">
    <property type="entry name" value="OmdA"/>
    <property type="match status" value="1"/>
</dbReference>
<dbReference type="EMBL" id="CP089982">
    <property type="protein sequence ID" value="WXA98686.1"/>
    <property type="molecule type" value="Genomic_DNA"/>
</dbReference>
<dbReference type="Proteomes" id="UP001379533">
    <property type="component" value="Chromosome"/>
</dbReference>